<name>A0A140GRZ8_CLOPF</name>
<dbReference type="Proteomes" id="UP000070260">
    <property type="component" value="Plasmid pJFP838A"/>
</dbReference>
<gene>
    <name evidence="7" type="ORF">JFP838_pA0391</name>
</gene>
<protein>
    <recommendedName>
        <fullName evidence="9">Transposase</fullName>
    </recommendedName>
</protein>
<dbReference type="NCBIfam" id="NF040570">
    <property type="entry name" value="guided_TnpB"/>
    <property type="match status" value="1"/>
</dbReference>
<dbReference type="Pfam" id="PF07282">
    <property type="entry name" value="Cas12f1-like_TNB"/>
    <property type="match status" value="1"/>
</dbReference>
<dbReference type="NCBIfam" id="TIGR01766">
    <property type="entry name" value="IS200/IS605 family accessory protein TnpB-like domain"/>
    <property type="match status" value="1"/>
</dbReference>
<evidence type="ECO:0000256" key="2">
    <source>
        <dbReference type="ARBA" id="ARBA00022578"/>
    </source>
</evidence>
<dbReference type="AlphaFoldDB" id="A0A140GRZ8"/>
<evidence type="ECO:0000313" key="7">
    <source>
        <dbReference type="EMBL" id="AMN31307.1"/>
    </source>
</evidence>
<organism evidence="7 8">
    <name type="scientific">Clostridium perfringens</name>
    <dbReference type="NCBI Taxonomy" id="1502"/>
    <lineage>
        <taxon>Bacteria</taxon>
        <taxon>Bacillati</taxon>
        <taxon>Bacillota</taxon>
        <taxon>Clostridia</taxon>
        <taxon>Eubacteriales</taxon>
        <taxon>Clostridiaceae</taxon>
        <taxon>Clostridium</taxon>
    </lineage>
</organism>
<keyword evidence="3" id="KW-0238">DNA-binding</keyword>
<evidence type="ECO:0000313" key="8">
    <source>
        <dbReference type="Proteomes" id="UP000070260"/>
    </source>
</evidence>
<keyword evidence="2" id="KW-0815">Transposition</keyword>
<dbReference type="EMBL" id="CP013615">
    <property type="protein sequence ID" value="AMN31307.1"/>
    <property type="molecule type" value="Genomic_DNA"/>
</dbReference>
<evidence type="ECO:0008006" key="9">
    <source>
        <dbReference type="Google" id="ProtNLM"/>
    </source>
</evidence>
<sequence>MEQNWKGYFSAISDYKKNPSKYLGCPRQPKYKNTNDRKNEVIFTKLAIRVKDNTLMLSLSKAMQIEYGVKSLNFEVSDKLQSLFDINSINQAKIKWEQSTKSWYIILIHERTENILSSDFNNIMAIDLGLSNLATLTFLEDENTYIVNGKPLKSINSFVNMKIAYLQSILMHMKDSTKFKDSKAITKLRRYRSNYINNYLHKASKIIVDLALKHNCKTIVIGDIKGIKQNKDYAKSFVQIPLAQLVSLITYKAKLIGIEVKLQKEAYTSGCSALDLESINKKFYNKNRRIYRGMFKSNSNVIINADVNGSLNILRLYVKDKCIPKAINIVRDKGYVSNPIKLRVA</sequence>
<reference evidence="7 8" key="1">
    <citation type="journal article" date="2016" name="PLoS ONE">
        <title>Plasmid Characterization and Chromosome Analysis of Two netF+ Clostridium perfringens Isolates Associated with Foal and Canine Necrotizing Enteritis.</title>
        <authorList>
            <person name="Mehdizadeh Gohari I."/>
            <person name="Kropinski A.M."/>
            <person name="Weese S.J."/>
            <person name="Parreira V.R."/>
            <person name="Whitehead A.E."/>
            <person name="Boerlin P."/>
            <person name="Prescott J.F."/>
        </authorList>
    </citation>
    <scope>NUCLEOTIDE SEQUENCE [LARGE SCALE GENOMIC DNA]</scope>
    <source>
        <strain evidence="7 8">JP838</strain>
        <plasmid evidence="8">Plasmid pJFP838A</plasmid>
    </source>
</reference>
<feature type="domain" description="Cas12f1-like TNB" evidence="6">
    <location>
        <begin position="244"/>
        <end position="313"/>
    </location>
</feature>
<proteinExistence type="inferred from homology"/>
<dbReference type="Pfam" id="PF01385">
    <property type="entry name" value="OrfB_IS605"/>
    <property type="match status" value="1"/>
</dbReference>
<feature type="domain" description="Probable transposase IS891/IS1136/IS1341" evidence="5">
    <location>
        <begin position="121"/>
        <end position="227"/>
    </location>
</feature>
<evidence type="ECO:0000256" key="4">
    <source>
        <dbReference type="ARBA" id="ARBA00023172"/>
    </source>
</evidence>
<geneLocation type="plasmid" evidence="7 8">
    <name>pJFP838A</name>
</geneLocation>
<evidence type="ECO:0000259" key="6">
    <source>
        <dbReference type="Pfam" id="PF07282"/>
    </source>
</evidence>
<keyword evidence="7" id="KW-0614">Plasmid</keyword>
<dbReference type="PATRIC" id="fig|1502.177.peg.3601"/>
<evidence type="ECO:0000256" key="1">
    <source>
        <dbReference type="ARBA" id="ARBA00008761"/>
    </source>
</evidence>
<dbReference type="InterPro" id="IPR001959">
    <property type="entry name" value="Transposase"/>
</dbReference>
<dbReference type="GO" id="GO:0006310">
    <property type="term" value="P:DNA recombination"/>
    <property type="evidence" value="ECO:0007669"/>
    <property type="project" value="UniProtKB-KW"/>
</dbReference>
<evidence type="ECO:0000259" key="5">
    <source>
        <dbReference type="Pfam" id="PF01385"/>
    </source>
</evidence>
<dbReference type="GO" id="GO:0032196">
    <property type="term" value="P:transposition"/>
    <property type="evidence" value="ECO:0007669"/>
    <property type="project" value="UniProtKB-KW"/>
</dbReference>
<accession>A0A140GRZ8</accession>
<comment type="similarity">
    <text evidence="1">In the C-terminal section; belongs to the transposase 35 family.</text>
</comment>
<dbReference type="GO" id="GO:0003677">
    <property type="term" value="F:DNA binding"/>
    <property type="evidence" value="ECO:0007669"/>
    <property type="project" value="UniProtKB-KW"/>
</dbReference>
<keyword evidence="4" id="KW-0233">DNA recombination</keyword>
<dbReference type="InterPro" id="IPR010095">
    <property type="entry name" value="Cas12f1-like_TNB"/>
</dbReference>
<evidence type="ECO:0000256" key="3">
    <source>
        <dbReference type="ARBA" id="ARBA00023125"/>
    </source>
</evidence>